<reference evidence="2 3" key="1">
    <citation type="submission" date="2016-10" db="EMBL/GenBank/DDBJ databases">
        <title>Genome sequence of the ascomycete fungus Penicillium subrubescens.</title>
        <authorList>
            <person name="De Vries R.P."/>
            <person name="Peng M."/>
            <person name="Dilokpimol A."/>
            <person name="Hilden K."/>
            <person name="Makela M.R."/>
            <person name="Grigoriev I."/>
            <person name="Riley R."/>
            <person name="Granchi Z."/>
        </authorList>
    </citation>
    <scope>NUCLEOTIDE SEQUENCE [LARGE SCALE GENOMIC DNA]</scope>
    <source>
        <strain evidence="2 3">CBS 132785</strain>
    </source>
</reference>
<dbReference type="InterPro" id="IPR004843">
    <property type="entry name" value="Calcineurin-like_PHP"/>
</dbReference>
<comment type="caution">
    <text evidence="2">The sequence shown here is derived from an EMBL/GenBank/DDBJ whole genome shotgun (WGS) entry which is preliminary data.</text>
</comment>
<accession>A0A1Q5UQ04</accession>
<dbReference type="Pfam" id="PF00149">
    <property type="entry name" value="Metallophos"/>
    <property type="match status" value="1"/>
</dbReference>
<dbReference type="EMBL" id="MNBE01000079">
    <property type="protein sequence ID" value="OKP14552.1"/>
    <property type="molecule type" value="Genomic_DNA"/>
</dbReference>
<organism evidence="2 3">
    <name type="scientific">Penicillium subrubescens</name>
    <dbReference type="NCBI Taxonomy" id="1316194"/>
    <lineage>
        <taxon>Eukaryota</taxon>
        <taxon>Fungi</taxon>
        <taxon>Dikarya</taxon>
        <taxon>Ascomycota</taxon>
        <taxon>Pezizomycotina</taxon>
        <taxon>Eurotiomycetes</taxon>
        <taxon>Eurotiomycetidae</taxon>
        <taxon>Eurotiales</taxon>
        <taxon>Aspergillaceae</taxon>
        <taxon>Penicillium</taxon>
    </lineage>
</organism>
<feature type="domain" description="Calcineurin-like phosphoesterase" evidence="1">
    <location>
        <begin position="5"/>
        <end position="237"/>
    </location>
</feature>
<dbReference type="PANTHER" id="PTHR32440:SF11">
    <property type="entry name" value="METALLOPHOSPHOESTERASE DOMAIN-CONTAINING PROTEIN"/>
    <property type="match status" value="1"/>
</dbReference>
<dbReference type="SUPFAM" id="SSF56300">
    <property type="entry name" value="Metallo-dependent phosphatases"/>
    <property type="match status" value="1"/>
</dbReference>
<protein>
    <recommendedName>
        <fullName evidence="1">Calcineurin-like phosphoesterase domain-containing protein</fullName>
    </recommendedName>
</protein>
<dbReference type="GO" id="GO:0016788">
    <property type="term" value="F:hydrolase activity, acting on ester bonds"/>
    <property type="evidence" value="ECO:0007669"/>
    <property type="project" value="TreeGrafter"/>
</dbReference>
<dbReference type="GO" id="GO:0005737">
    <property type="term" value="C:cytoplasm"/>
    <property type="evidence" value="ECO:0007669"/>
    <property type="project" value="TreeGrafter"/>
</dbReference>
<evidence type="ECO:0000313" key="2">
    <source>
        <dbReference type="EMBL" id="OKP14552.1"/>
    </source>
</evidence>
<sequence length="359" mass="40008">MTKNVMSEVVTSENPQLVVLNGDLISGEATDGSDPGQYLHEVVKPLVDADILWASTYGNHDSDVNLDPTQDIYKHEIKYQNSLTSSMVSSPQAGITNYYLPVYPHKGSNQAPVLILWFFDSKGGHYPTNRGVNSLSGARGDWVDKEVNEWFINQNANLTAKYGRTIPSLAFYHIPAHAMLKYQKDHFNRRTTPGINGEVVVSQGSGDTDYSGQDSQFMRTLLDTPGLIATFSGHDHENDWCFKWNGTIADQNLTGNGIHMCYGRHTGYGGYGDALRGGRQILLDQTSMKKEIETWIRLEDGTTSAAVTLNSTYGQDQYGELATRMMRASNVASVNQEPALLPLVILWIFTWMCFHLRRA</sequence>
<evidence type="ECO:0000313" key="3">
    <source>
        <dbReference type="Proteomes" id="UP000186955"/>
    </source>
</evidence>
<name>A0A1Q5UQ04_9EURO</name>
<keyword evidence="3" id="KW-1185">Reference proteome</keyword>
<dbReference type="Proteomes" id="UP000186955">
    <property type="component" value="Unassembled WGS sequence"/>
</dbReference>
<dbReference type="STRING" id="1316194.A0A1Q5UQ04"/>
<evidence type="ECO:0000259" key="1">
    <source>
        <dbReference type="Pfam" id="PF00149"/>
    </source>
</evidence>
<dbReference type="PANTHER" id="PTHR32440">
    <property type="entry name" value="PHOSPHATASE DCR2-RELATED-RELATED"/>
    <property type="match status" value="1"/>
</dbReference>
<proteinExistence type="predicted"/>
<dbReference type="CDD" id="cd07383">
    <property type="entry name" value="MPP_Dcr2"/>
    <property type="match status" value="1"/>
</dbReference>
<gene>
    <name evidence="2" type="ORF">PENSUB_13904</name>
</gene>
<dbReference type="InterPro" id="IPR029052">
    <property type="entry name" value="Metallo-depent_PP-like"/>
</dbReference>
<dbReference type="Gene3D" id="3.60.21.10">
    <property type="match status" value="1"/>
</dbReference>
<dbReference type="AlphaFoldDB" id="A0A1Q5UQ04"/>